<dbReference type="EMBL" id="BPQB01000002">
    <property type="protein sequence ID" value="GJE85403.1"/>
    <property type="molecule type" value="Genomic_DNA"/>
</dbReference>
<dbReference type="Proteomes" id="UP000703269">
    <property type="component" value="Unassembled WGS sequence"/>
</dbReference>
<name>A0A9P3FZE4_9APHY</name>
<dbReference type="PANTHER" id="PTHR31642">
    <property type="entry name" value="TRICHOTHECENE 3-O-ACETYLTRANSFERASE"/>
    <property type="match status" value="1"/>
</dbReference>
<dbReference type="SUPFAM" id="SSF52777">
    <property type="entry name" value="CoA-dependent acyltransferases"/>
    <property type="match status" value="1"/>
</dbReference>
<dbReference type="Pfam" id="PF02458">
    <property type="entry name" value="Transferase"/>
    <property type="match status" value="1"/>
</dbReference>
<dbReference type="InterPro" id="IPR023213">
    <property type="entry name" value="CAT-like_dom_sf"/>
</dbReference>
<proteinExistence type="predicted"/>
<gene>
    <name evidence="2" type="ORF">PsYK624_014820</name>
</gene>
<dbReference type="InterPro" id="IPR050317">
    <property type="entry name" value="Plant_Fungal_Acyltransferase"/>
</dbReference>
<keyword evidence="1" id="KW-0808">Transferase</keyword>
<evidence type="ECO:0000256" key="1">
    <source>
        <dbReference type="ARBA" id="ARBA00022679"/>
    </source>
</evidence>
<dbReference type="GO" id="GO:0016747">
    <property type="term" value="F:acyltransferase activity, transferring groups other than amino-acyl groups"/>
    <property type="evidence" value="ECO:0007669"/>
    <property type="project" value="TreeGrafter"/>
</dbReference>
<accession>A0A9P3FZE4</accession>
<comment type="caution">
    <text evidence="2">The sequence shown here is derived from an EMBL/GenBank/DDBJ whole genome shotgun (WGS) entry which is preliminary data.</text>
</comment>
<protein>
    <recommendedName>
        <fullName evidence="4">Transferase</fullName>
    </recommendedName>
</protein>
<dbReference type="Gene3D" id="3.30.559.10">
    <property type="entry name" value="Chloramphenicol acetyltransferase-like domain"/>
    <property type="match status" value="2"/>
</dbReference>
<dbReference type="OrthoDB" id="1862401at2759"/>
<dbReference type="PANTHER" id="PTHR31642:SF310">
    <property type="entry name" value="FATTY ALCOHOL:CAFFEOYL-COA ACYLTRANSFERASE"/>
    <property type="match status" value="1"/>
</dbReference>
<sequence>METYTVKAREPTVLQGQSHYVLQPRDYFIGLKVDTAHIVPGDIDIDRFNDALARTLQAYPAHAGRVIRPRDPKDPWTISLGNQGVPVTVMESDAETEVPANTVIQSPFPFTQSVKPVKYLDFDNDEPLLKATIIRFKKTGNTSIGLCSSHLVGDGFAVLMFLRLLSQNYQGLEPLDPPPSFTAPPRYPFNPADHNDIPSYHYKYLYPLREVPPHMEPGRKKPVRVDLRLRAEQIAQLHKGVLAQCPESNPPILSRQDVLSAIVAYCLSKADPEAPPIQHISTLFMARGIPPRSKNSAGNALMLAVTKAADDFDKETIFSIALRIRQSLVQCRDPAYAAAYDAAQEPLAIQAINAELAQDFIPRPGHMVVNSTWRFDWTSAHFGFPGQTRFYHTILDEPRFIKMFQPNPTRLPDGTWQVRPKDDVEIVFYIHKESRGTFMDLFAAQAHDLGMSGDVEWVPAQ</sequence>
<keyword evidence="3" id="KW-1185">Reference proteome</keyword>
<dbReference type="AlphaFoldDB" id="A0A9P3FZE4"/>
<reference evidence="2 3" key="1">
    <citation type="submission" date="2021-08" db="EMBL/GenBank/DDBJ databases">
        <title>Draft Genome Sequence of Phanerochaete sordida strain YK-624.</title>
        <authorList>
            <person name="Mori T."/>
            <person name="Dohra H."/>
            <person name="Suzuki T."/>
            <person name="Kawagishi H."/>
            <person name="Hirai H."/>
        </authorList>
    </citation>
    <scope>NUCLEOTIDE SEQUENCE [LARGE SCALE GENOMIC DNA]</scope>
    <source>
        <strain evidence="2 3">YK-624</strain>
    </source>
</reference>
<evidence type="ECO:0000313" key="3">
    <source>
        <dbReference type="Proteomes" id="UP000703269"/>
    </source>
</evidence>
<organism evidence="2 3">
    <name type="scientific">Phanerochaete sordida</name>
    <dbReference type="NCBI Taxonomy" id="48140"/>
    <lineage>
        <taxon>Eukaryota</taxon>
        <taxon>Fungi</taxon>
        <taxon>Dikarya</taxon>
        <taxon>Basidiomycota</taxon>
        <taxon>Agaricomycotina</taxon>
        <taxon>Agaricomycetes</taxon>
        <taxon>Polyporales</taxon>
        <taxon>Phanerochaetaceae</taxon>
        <taxon>Phanerochaete</taxon>
    </lineage>
</organism>
<evidence type="ECO:0008006" key="4">
    <source>
        <dbReference type="Google" id="ProtNLM"/>
    </source>
</evidence>
<evidence type="ECO:0000313" key="2">
    <source>
        <dbReference type="EMBL" id="GJE85403.1"/>
    </source>
</evidence>